<organism evidence="2 3">
    <name type="scientific">Basidiobolus ranarum</name>
    <dbReference type="NCBI Taxonomy" id="34480"/>
    <lineage>
        <taxon>Eukaryota</taxon>
        <taxon>Fungi</taxon>
        <taxon>Fungi incertae sedis</taxon>
        <taxon>Zoopagomycota</taxon>
        <taxon>Entomophthoromycotina</taxon>
        <taxon>Basidiobolomycetes</taxon>
        <taxon>Basidiobolales</taxon>
        <taxon>Basidiobolaceae</taxon>
        <taxon>Basidiobolus</taxon>
    </lineage>
</organism>
<evidence type="ECO:0000313" key="2">
    <source>
        <dbReference type="EMBL" id="KAK9721258.1"/>
    </source>
</evidence>
<protein>
    <submittedName>
        <fullName evidence="2">Uncharacterized protein</fullName>
    </submittedName>
</protein>
<feature type="region of interest" description="Disordered" evidence="1">
    <location>
        <begin position="91"/>
        <end position="110"/>
    </location>
</feature>
<evidence type="ECO:0000256" key="1">
    <source>
        <dbReference type="SAM" id="MobiDB-lite"/>
    </source>
</evidence>
<sequence>MISRIVNFKNVLPRTYGTRAFGTFSARLSATGYGELDSENPKKLQTSVFYERLEKERESKHDDAVPKYVTHEHDEYDHAMDEFLCGDEQLLARRGPTKASDSSQPTSADN</sequence>
<gene>
    <name evidence="2" type="ORF">K7432_003566</name>
</gene>
<comment type="caution">
    <text evidence="2">The sequence shown here is derived from an EMBL/GenBank/DDBJ whole genome shotgun (WGS) entry which is preliminary data.</text>
</comment>
<name>A0ABR2W614_9FUNG</name>
<reference evidence="2 3" key="1">
    <citation type="submission" date="2023-04" db="EMBL/GenBank/DDBJ databases">
        <title>Genome of Basidiobolus ranarum AG-B5.</title>
        <authorList>
            <person name="Stajich J.E."/>
            <person name="Carter-House D."/>
            <person name="Gryganskyi A."/>
        </authorList>
    </citation>
    <scope>NUCLEOTIDE SEQUENCE [LARGE SCALE GENOMIC DNA]</scope>
    <source>
        <strain evidence="2 3">AG-B5</strain>
    </source>
</reference>
<keyword evidence="3" id="KW-1185">Reference proteome</keyword>
<dbReference type="EMBL" id="JASJQH010006986">
    <property type="protein sequence ID" value="KAK9721258.1"/>
    <property type="molecule type" value="Genomic_DNA"/>
</dbReference>
<accession>A0ABR2W614</accession>
<dbReference type="Proteomes" id="UP001479436">
    <property type="component" value="Unassembled WGS sequence"/>
</dbReference>
<proteinExistence type="predicted"/>
<evidence type="ECO:0000313" key="3">
    <source>
        <dbReference type="Proteomes" id="UP001479436"/>
    </source>
</evidence>
<feature type="compositionally biased region" description="Polar residues" evidence="1">
    <location>
        <begin position="99"/>
        <end position="110"/>
    </location>
</feature>